<dbReference type="VEuPathDB" id="VectorBase:GMOY012355"/>
<dbReference type="EMBL" id="CCAG010005203">
    <property type="status" value="NOT_ANNOTATED_CDS"/>
    <property type="molecule type" value="Genomic_DNA"/>
</dbReference>
<reference evidence="1" key="1">
    <citation type="submission" date="2020-05" db="UniProtKB">
        <authorList>
            <consortium name="EnsemblMetazoa"/>
        </authorList>
    </citation>
    <scope>IDENTIFICATION</scope>
    <source>
        <strain evidence="1">Yale</strain>
    </source>
</reference>
<evidence type="ECO:0000313" key="1">
    <source>
        <dbReference type="EnsemblMetazoa" id="GMOY012355-PA"/>
    </source>
</evidence>
<name>A0A1B0GG64_GLOMM</name>
<proteinExistence type="predicted"/>
<dbReference type="Proteomes" id="UP000092444">
    <property type="component" value="Unassembled WGS sequence"/>
</dbReference>
<keyword evidence="2" id="KW-1185">Reference proteome</keyword>
<protein>
    <submittedName>
        <fullName evidence="1">Uncharacterized protein</fullName>
    </submittedName>
</protein>
<sequence>LRKKTNWNVLPNQTD</sequence>
<dbReference type="EnsemblMetazoa" id="GMOY012355-RA">
    <property type="protein sequence ID" value="GMOY012355-PA"/>
    <property type="gene ID" value="GMOY012355"/>
</dbReference>
<organism evidence="1 2">
    <name type="scientific">Glossina morsitans morsitans</name>
    <name type="common">Savannah tsetse fly</name>
    <dbReference type="NCBI Taxonomy" id="37546"/>
    <lineage>
        <taxon>Eukaryota</taxon>
        <taxon>Metazoa</taxon>
        <taxon>Ecdysozoa</taxon>
        <taxon>Arthropoda</taxon>
        <taxon>Hexapoda</taxon>
        <taxon>Insecta</taxon>
        <taxon>Pterygota</taxon>
        <taxon>Neoptera</taxon>
        <taxon>Endopterygota</taxon>
        <taxon>Diptera</taxon>
        <taxon>Brachycera</taxon>
        <taxon>Muscomorpha</taxon>
        <taxon>Hippoboscoidea</taxon>
        <taxon>Glossinidae</taxon>
        <taxon>Glossina</taxon>
    </lineage>
</organism>
<accession>A0A1B0GG64</accession>
<evidence type="ECO:0000313" key="2">
    <source>
        <dbReference type="Proteomes" id="UP000092444"/>
    </source>
</evidence>